<feature type="region of interest" description="Disordered" evidence="1">
    <location>
        <begin position="1"/>
        <end position="26"/>
    </location>
</feature>
<evidence type="ECO:0000313" key="2">
    <source>
        <dbReference type="EMBL" id="KAG2557197.1"/>
    </source>
</evidence>
<dbReference type="AlphaFoldDB" id="A0A8T0P510"/>
<name>A0A8T0P510_PANVG</name>
<dbReference type="EMBL" id="CM029052">
    <property type="protein sequence ID" value="KAG2557197.1"/>
    <property type="molecule type" value="Genomic_DNA"/>
</dbReference>
<dbReference type="Proteomes" id="UP000823388">
    <property type="component" value="Chromosome 8N"/>
</dbReference>
<reference evidence="2" key="1">
    <citation type="submission" date="2020-05" db="EMBL/GenBank/DDBJ databases">
        <title>WGS assembly of Panicum virgatum.</title>
        <authorList>
            <person name="Lovell J.T."/>
            <person name="Jenkins J."/>
            <person name="Shu S."/>
            <person name="Juenger T.E."/>
            <person name="Schmutz J."/>
        </authorList>
    </citation>
    <scope>NUCLEOTIDE SEQUENCE</scope>
    <source>
        <strain evidence="2">AP13</strain>
    </source>
</reference>
<accession>A0A8T0P510</accession>
<proteinExistence type="predicted"/>
<gene>
    <name evidence="2" type="ORF">PVAP13_8NG243800</name>
</gene>
<comment type="caution">
    <text evidence="2">The sequence shown here is derived from an EMBL/GenBank/DDBJ whole genome shotgun (WGS) entry which is preliminary data.</text>
</comment>
<evidence type="ECO:0000256" key="1">
    <source>
        <dbReference type="SAM" id="MobiDB-lite"/>
    </source>
</evidence>
<evidence type="ECO:0000313" key="3">
    <source>
        <dbReference type="Proteomes" id="UP000823388"/>
    </source>
</evidence>
<sequence length="120" mass="12822">MATMQESAGRVGSSGPRSAARSATLKTPLSAHHLLLTRWSGEGLQASSNSIATSSPRGGVGNNAAHFLWPCIPSRREVGTSHHHPPTPIISSYGCHRSSCSCDHDVAQRIEHQIDVEDQM</sequence>
<keyword evidence="3" id="KW-1185">Reference proteome</keyword>
<organism evidence="2 3">
    <name type="scientific">Panicum virgatum</name>
    <name type="common">Blackwell switchgrass</name>
    <dbReference type="NCBI Taxonomy" id="38727"/>
    <lineage>
        <taxon>Eukaryota</taxon>
        <taxon>Viridiplantae</taxon>
        <taxon>Streptophyta</taxon>
        <taxon>Embryophyta</taxon>
        <taxon>Tracheophyta</taxon>
        <taxon>Spermatophyta</taxon>
        <taxon>Magnoliopsida</taxon>
        <taxon>Liliopsida</taxon>
        <taxon>Poales</taxon>
        <taxon>Poaceae</taxon>
        <taxon>PACMAD clade</taxon>
        <taxon>Panicoideae</taxon>
        <taxon>Panicodae</taxon>
        <taxon>Paniceae</taxon>
        <taxon>Panicinae</taxon>
        <taxon>Panicum</taxon>
        <taxon>Panicum sect. Hiantes</taxon>
    </lineage>
</organism>
<feature type="compositionally biased region" description="Low complexity" evidence="1">
    <location>
        <begin position="7"/>
        <end position="23"/>
    </location>
</feature>
<protein>
    <submittedName>
        <fullName evidence="2">Uncharacterized protein</fullName>
    </submittedName>
</protein>